<dbReference type="Gene3D" id="1.25.40.10">
    <property type="entry name" value="Tetratricopeptide repeat domain"/>
    <property type="match status" value="3"/>
</dbReference>
<dbReference type="Proteomes" id="UP000240475">
    <property type="component" value="Chromosome"/>
</dbReference>
<reference evidence="4 5" key="1">
    <citation type="submission" date="2018-04" db="EMBL/GenBank/DDBJ databases">
        <authorList>
            <person name="Cha J.-S."/>
        </authorList>
    </citation>
    <scope>NUCLEOTIDE SEQUENCE [LARGE SCALE GENOMIC DNA]</scope>
    <source>
        <strain evidence="4 5">LMG5095</strain>
    </source>
</reference>
<dbReference type="EMBL" id="CP028490">
    <property type="protein sequence ID" value="AVX26989.1"/>
    <property type="molecule type" value="Genomic_DNA"/>
</dbReference>
<dbReference type="PANTHER" id="PTHR45641">
    <property type="entry name" value="TETRATRICOPEPTIDE REPEAT PROTEIN (AFU_ORTHOLOGUE AFUA_6G03870)"/>
    <property type="match status" value="1"/>
</dbReference>
<dbReference type="InterPro" id="IPR011990">
    <property type="entry name" value="TPR-like_helical_dom_sf"/>
</dbReference>
<evidence type="ECO:0000256" key="3">
    <source>
        <dbReference type="SAM" id="Coils"/>
    </source>
</evidence>
<dbReference type="InterPro" id="IPR019734">
    <property type="entry name" value="TPR_rpt"/>
</dbReference>
<dbReference type="Pfam" id="PF13424">
    <property type="entry name" value="TPR_12"/>
    <property type="match status" value="2"/>
</dbReference>
<keyword evidence="3" id="KW-0175">Coiled coil</keyword>
<evidence type="ECO:0000313" key="4">
    <source>
        <dbReference type="EMBL" id="AVX26989.1"/>
    </source>
</evidence>
<dbReference type="PANTHER" id="PTHR45641:SF19">
    <property type="entry name" value="NEPHROCYSTIN-3"/>
    <property type="match status" value="1"/>
</dbReference>
<dbReference type="SMART" id="SM00028">
    <property type="entry name" value="TPR"/>
    <property type="match status" value="5"/>
</dbReference>
<sequence>MNNFCSYPTCKISTRSAHSSPDKSKSTGIAAHICAAAKNGPRYDSNMSMAERKDISNAIWLCSNCATIIDKDPDSYPIALLKKWKHDAENRISENHGQPFLTQEEYLERFKTDLISRKEELIAIMHGSVAPSAESSAKLRAIEEKLQNVEASYEQELDLRKNIENTLANLKSSLPEKVLKHAQDKLADGNTDKAQELLEKIIDDGESNLIQAYFTNGQILENKFEYSQAFIMYERAALLSNYEPLIVSFAAKLAYTLGRFDDALNFLDNAIESLDQNSNKAVIFLNQQGLILRAIAEYSKAIQKFKTALDTLEHLALDESFELVQTVKSNLGLVYVDQGAYPLARSVYDDLVKIEVGLYGENSVKVCTSLMMLGTICEKEREIEDAEVFYRTAYEIYAKEYGDEHPETITPLNNLAMIYVGSNPKLAETMLKKALRLRLKYYGEIHYKTATVLNNLASCYKAQNNPLKAIKFLSRALTSILASFGEDHPEALRIKHNMALSMNEAGQEPCALELMREVANKRVGVLGAEHPLTKLSLDCLRQLEISANPEKHLEGLLSALMQAHHKQQNKPS</sequence>
<dbReference type="AlphaFoldDB" id="A0AAD0N0J2"/>
<gene>
    <name evidence="4" type="ORF">DA456_20775</name>
</gene>
<keyword evidence="1" id="KW-0677">Repeat</keyword>
<proteinExistence type="predicted"/>
<feature type="coiled-coil region" evidence="3">
    <location>
        <begin position="132"/>
        <end position="173"/>
    </location>
</feature>
<accession>A0AAD0N0J2</accession>
<evidence type="ECO:0000256" key="2">
    <source>
        <dbReference type="ARBA" id="ARBA00022803"/>
    </source>
</evidence>
<keyword evidence="2" id="KW-0802">TPR repeat</keyword>
<organism evidence="4 5">
    <name type="scientific">Pseudomonas syringae pv. atrofaciens</name>
    <dbReference type="NCBI Taxonomy" id="192087"/>
    <lineage>
        <taxon>Bacteria</taxon>
        <taxon>Pseudomonadati</taxon>
        <taxon>Pseudomonadota</taxon>
        <taxon>Gammaproteobacteria</taxon>
        <taxon>Pseudomonadales</taxon>
        <taxon>Pseudomonadaceae</taxon>
        <taxon>Pseudomonas</taxon>
        <taxon>Pseudomonas syringae</taxon>
    </lineage>
</organism>
<evidence type="ECO:0000256" key="1">
    <source>
        <dbReference type="ARBA" id="ARBA00022737"/>
    </source>
</evidence>
<protein>
    <submittedName>
        <fullName evidence="4">Tetratricopeptide repeat protein</fullName>
    </submittedName>
</protein>
<evidence type="ECO:0000313" key="5">
    <source>
        <dbReference type="Proteomes" id="UP000240475"/>
    </source>
</evidence>
<name>A0AAD0N0J2_PSESX</name>
<dbReference type="SUPFAM" id="SSF48452">
    <property type="entry name" value="TPR-like"/>
    <property type="match status" value="1"/>
</dbReference>